<reference evidence="2" key="1">
    <citation type="submission" date="2021-04" db="EMBL/GenBank/DDBJ databases">
        <authorList>
            <person name="Zhang D.-C."/>
        </authorList>
    </citation>
    <scope>NUCLEOTIDE SEQUENCE</scope>
    <source>
        <strain evidence="2">CGMCC 1.15697</strain>
    </source>
</reference>
<dbReference type="PANTHER" id="PTHR42941:SF1">
    <property type="entry name" value="SLL1037 PROTEIN"/>
    <property type="match status" value="1"/>
</dbReference>
<gene>
    <name evidence="2" type="ORF">KAJ83_10810</name>
</gene>
<dbReference type="NCBIfam" id="TIGR02122">
    <property type="entry name" value="TRAP_TAXI"/>
    <property type="match status" value="1"/>
</dbReference>
<organism evidence="2 3">
    <name type="scientific">Marivibrio halodurans</name>
    <dbReference type="NCBI Taxonomy" id="2039722"/>
    <lineage>
        <taxon>Bacteria</taxon>
        <taxon>Pseudomonadati</taxon>
        <taxon>Pseudomonadota</taxon>
        <taxon>Alphaproteobacteria</taxon>
        <taxon>Rhodospirillales</taxon>
        <taxon>Rhodospirillaceae</taxon>
        <taxon>Marivibrio</taxon>
    </lineage>
</organism>
<feature type="chain" id="PRO_5035256997" evidence="1">
    <location>
        <begin position="24"/>
        <end position="319"/>
    </location>
</feature>
<dbReference type="Gene3D" id="3.40.190.10">
    <property type="entry name" value="Periplasmic binding protein-like II"/>
    <property type="match status" value="2"/>
</dbReference>
<accession>A0A8J7S081</accession>
<name>A0A8J7S081_9PROT</name>
<keyword evidence="1" id="KW-0732">Signal</keyword>
<dbReference type="SUPFAM" id="SSF53850">
    <property type="entry name" value="Periplasmic binding protein-like II"/>
    <property type="match status" value="1"/>
</dbReference>
<evidence type="ECO:0000313" key="2">
    <source>
        <dbReference type="EMBL" id="MBP5857500.1"/>
    </source>
</evidence>
<dbReference type="Pfam" id="PF16868">
    <property type="entry name" value="NMT1_3"/>
    <property type="match status" value="1"/>
</dbReference>
<evidence type="ECO:0000256" key="1">
    <source>
        <dbReference type="SAM" id="SignalP"/>
    </source>
</evidence>
<feature type="signal peptide" evidence="1">
    <location>
        <begin position="1"/>
        <end position="23"/>
    </location>
</feature>
<protein>
    <submittedName>
        <fullName evidence="2">TAXI family TRAP transporter solute-binding subunit</fullName>
    </submittedName>
</protein>
<dbReference type="AlphaFoldDB" id="A0A8J7S081"/>
<comment type="caution">
    <text evidence="2">The sequence shown here is derived from an EMBL/GenBank/DDBJ whole genome shotgun (WGS) entry which is preliminary data.</text>
</comment>
<dbReference type="EMBL" id="JAGMWN010000004">
    <property type="protein sequence ID" value="MBP5857500.1"/>
    <property type="molecule type" value="Genomic_DNA"/>
</dbReference>
<dbReference type="Proteomes" id="UP000672602">
    <property type="component" value="Unassembled WGS sequence"/>
</dbReference>
<keyword evidence="3" id="KW-1185">Reference proteome</keyword>
<sequence length="319" mass="34189">MLKKLGYTISGAALLLAAGTFNAANADSKTLALGSTNATSSHYQIAVGMAQAIEANNDDMTVSVIETGASVDNVRRLTRGEIDLGLVAGDVFVQARNGLGQFEGKAVDDLVALYPYSDSVINVAVREDSGITTLSELDGKAFAPGIRGSGGELLMTQSLALFGVEPDYIYGTITDAIEAVRNEQIVGYSKYAAANRVDATLQELLTSVDMRILGFSPEEQKMVKENIPGVGFTTLPADFIEGNPEVVTPSVPIVYATRLSLMDEDTARKIAQAIDQKKQILIDVWPQLKDYDFRQSILSTRDIGIAVHPGAMSYWEAAQ</sequence>
<evidence type="ECO:0000313" key="3">
    <source>
        <dbReference type="Proteomes" id="UP000672602"/>
    </source>
</evidence>
<proteinExistence type="predicted"/>
<dbReference type="InterPro" id="IPR011852">
    <property type="entry name" value="TRAP_TAXI"/>
</dbReference>
<dbReference type="PANTHER" id="PTHR42941">
    <property type="entry name" value="SLL1037 PROTEIN"/>
    <property type="match status" value="1"/>
</dbReference>
<dbReference type="RefSeq" id="WP_210682082.1">
    <property type="nucleotide sequence ID" value="NZ_JAGMWN010000004.1"/>
</dbReference>